<dbReference type="FunFam" id="3.20.80.10:FF:000002">
    <property type="entry name" value="Heme-binding protein 2"/>
    <property type="match status" value="1"/>
</dbReference>
<dbReference type="InterPro" id="IPR006917">
    <property type="entry name" value="SOUL_heme-bd"/>
</dbReference>
<protein>
    <submittedName>
        <fullName evidence="3">Uncharacterized protein</fullName>
    </submittedName>
</protein>
<reference evidence="3" key="2">
    <citation type="journal article" date="2024" name="Plant">
        <title>Genomic evolution and insights into agronomic trait innovations of Sesamum species.</title>
        <authorList>
            <person name="Miao H."/>
            <person name="Wang L."/>
            <person name="Qu L."/>
            <person name="Liu H."/>
            <person name="Sun Y."/>
            <person name="Le M."/>
            <person name="Wang Q."/>
            <person name="Wei S."/>
            <person name="Zheng Y."/>
            <person name="Lin W."/>
            <person name="Duan Y."/>
            <person name="Cao H."/>
            <person name="Xiong S."/>
            <person name="Wang X."/>
            <person name="Wei L."/>
            <person name="Li C."/>
            <person name="Ma Q."/>
            <person name="Ju M."/>
            <person name="Zhao R."/>
            <person name="Li G."/>
            <person name="Mu C."/>
            <person name="Tian Q."/>
            <person name="Mei H."/>
            <person name="Zhang T."/>
            <person name="Gao T."/>
            <person name="Zhang H."/>
        </authorList>
    </citation>
    <scope>NUCLEOTIDE SEQUENCE</scope>
    <source>
        <strain evidence="3">KEN1</strain>
    </source>
</reference>
<dbReference type="PANTHER" id="PTHR11220">
    <property type="entry name" value="HEME-BINDING PROTEIN-RELATED"/>
    <property type="match status" value="1"/>
</dbReference>
<dbReference type="AlphaFoldDB" id="A0AAW2WQM7"/>
<proteinExistence type="inferred from homology"/>
<accession>A0AAW2WQM7</accession>
<gene>
    <name evidence="3" type="ORF">Slati_2094700</name>
</gene>
<evidence type="ECO:0000256" key="2">
    <source>
        <dbReference type="SAM" id="SignalP"/>
    </source>
</evidence>
<keyword evidence="2" id="KW-0732">Signal</keyword>
<evidence type="ECO:0000256" key="1">
    <source>
        <dbReference type="ARBA" id="ARBA00009817"/>
    </source>
</evidence>
<dbReference type="Gene3D" id="3.20.80.10">
    <property type="entry name" value="Regulatory factor, effector binding domain"/>
    <property type="match status" value="1"/>
</dbReference>
<reference evidence="3" key="1">
    <citation type="submission" date="2020-06" db="EMBL/GenBank/DDBJ databases">
        <authorList>
            <person name="Li T."/>
            <person name="Hu X."/>
            <person name="Zhang T."/>
            <person name="Song X."/>
            <person name="Zhang H."/>
            <person name="Dai N."/>
            <person name="Sheng W."/>
            <person name="Hou X."/>
            <person name="Wei L."/>
        </authorList>
    </citation>
    <scope>NUCLEOTIDE SEQUENCE</scope>
    <source>
        <strain evidence="3">KEN1</strain>
        <tissue evidence="3">Leaf</tissue>
    </source>
</reference>
<dbReference type="InterPro" id="IPR011256">
    <property type="entry name" value="Reg_factor_effector_dom_sf"/>
</dbReference>
<evidence type="ECO:0000313" key="3">
    <source>
        <dbReference type="EMBL" id="KAL0443720.1"/>
    </source>
</evidence>
<dbReference type="SUPFAM" id="SSF55136">
    <property type="entry name" value="Probable bacterial effector-binding domain"/>
    <property type="match status" value="1"/>
</dbReference>
<dbReference type="PANTHER" id="PTHR11220:SF25">
    <property type="entry name" value="F3F9.4"/>
    <property type="match status" value="1"/>
</dbReference>
<comment type="caution">
    <text evidence="3">The sequence shown here is derived from an EMBL/GenBank/DDBJ whole genome shotgun (WGS) entry which is preliminary data.</text>
</comment>
<feature type="signal peptide" evidence="2">
    <location>
        <begin position="1"/>
        <end position="25"/>
    </location>
</feature>
<comment type="similarity">
    <text evidence="1">Belongs to the HEBP family.</text>
</comment>
<dbReference type="Pfam" id="PF04832">
    <property type="entry name" value="SOUL"/>
    <property type="match status" value="1"/>
</dbReference>
<sequence length="150" mass="16409">MAALGLFKLSFLVSLLSSSLKRGSGDGGVAVFPPTCNRIECPTYDVIQSGDGFQIRRYNSSVWISTQPIDDISLVDVGRIGFFQLFDYIQGKNSNHQKIEMTAPVITQVKPSDGPFCASSFVVSFYVPKRTNPLPLQPKVSISRDGDSPM</sequence>
<feature type="chain" id="PRO_5043980117" evidence="2">
    <location>
        <begin position="26"/>
        <end position="150"/>
    </location>
</feature>
<name>A0AAW2WQM7_9LAMI</name>
<organism evidence="3">
    <name type="scientific">Sesamum latifolium</name>
    <dbReference type="NCBI Taxonomy" id="2727402"/>
    <lineage>
        <taxon>Eukaryota</taxon>
        <taxon>Viridiplantae</taxon>
        <taxon>Streptophyta</taxon>
        <taxon>Embryophyta</taxon>
        <taxon>Tracheophyta</taxon>
        <taxon>Spermatophyta</taxon>
        <taxon>Magnoliopsida</taxon>
        <taxon>eudicotyledons</taxon>
        <taxon>Gunneridae</taxon>
        <taxon>Pentapetalae</taxon>
        <taxon>asterids</taxon>
        <taxon>lamiids</taxon>
        <taxon>Lamiales</taxon>
        <taxon>Pedaliaceae</taxon>
        <taxon>Sesamum</taxon>
    </lineage>
</organism>
<dbReference type="EMBL" id="JACGWN010000007">
    <property type="protein sequence ID" value="KAL0443720.1"/>
    <property type="molecule type" value="Genomic_DNA"/>
</dbReference>